<dbReference type="AlphaFoldDB" id="A0A1G1VF50"/>
<dbReference type="Gene3D" id="3.30.830.10">
    <property type="entry name" value="Metalloenzyme, LuxS/M16 peptidase-like"/>
    <property type="match status" value="2"/>
</dbReference>
<organism evidence="4 5">
    <name type="scientific">Candidatus Blackburnbacteria bacterium RIFCSPLOWO2_01_FULL_40_20</name>
    <dbReference type="NCBI Taxonomy" id="1797519"/>
    <lineage>
        <taxon>Bacteria</taxon>
        <taxon>Candidatus Blackburniibacteriota</taxon>
    </lineage>
</organism>
<dbReference type="SUPFAM" id="SSF63411">
    <property type="entry name" value="LuxS/MPP-like metallohydrolase"/>
    <property type="match status" value="2"/>
</dbReference>
<evidence type="ECO:0000256" key="1">
    <source>
        <dbReference type="ARBA" id="ARBA00007261"/>
    </source>
</evidence>
<dbReference type="InterPro" id="IPR011249">
    <property type="entry name" value="Metalloenz_LuxS/M16"/>
</dbReference>
<accession>A0A1G1VF50</accession>
<feature type="domain" description="Peptidase M16 N-terminal" evidence="2">
    <location>
        <begin position="25"/>
        <end position="144"/>
    </location>
</feature>
<evidence type="ECO:0000259" key="2">
    <source>
        <dbReference type="Pfam" id="PF00675"/>
    </source>
</evidence>
<sequence>MSPKRKFSHFNLDNGIEVVVYPIKEVEAVSIQVAMLAGSSSEDEDKVGTLHFLEHLLFQGSKKYPTQMDVALNFEEIGASHDASVSALDTKFWFFAPDSKVKEALENAYEMISNPIFPDRAIENSRQVILTEQQDFWDIPENQFRNGYIKARWGEKHPYTRVGFGEKNVVAALDKEKIWETYNRYFIPPNFKIAIAGNIDEEMAQNLLNNTFGSWKKDGKVIKDNDLRLEKINPTYYIFNQPRKQVNIGISFSMKGQKDYDIKKLLSLGVLSFLVGGGFTSVLYQRLREELGLVYSIWTVRSIWPYVGSFDVVGKTSTENLKVSMDEIFNTLDGIKKNGFKESDFRRAINYLNMNSKMHFSDPRKIADYFLGLMLDELEMYVPEDYIRIANSIKISEINELAQEVFDFKSMGMGLMGDEKLILESGVKNIYGQLTSIQ</sequence>
<proteinExistence type="inferred from homology"/>
<dbReference type="EMBL" id="MHCC01000003">
    <property type="protein sequence ID" value="OGY14060.1"/>
    <property type="molecule type" value="Genomic_DNA"/>
</dbReference>
<feature type="domain" description="Peptidase M16 C-terminal" evidence="3">
    <location>
        <begin position="173"/>
        <end position="351"/>
    </location>
</feature>
<protein>
    <recommendedName>
        <fullName evidence="6">Peptidase M16</fullName>
    </recommendedName>
</protein>
<reference evidence="4 5" key="1">
    <citation type="journal article" date="2016" name="Nat. Commun.">
        <title>Thousands of microbial genomes shed light on interconnected biogeochemical processes in an aquifer system.</title>
        <authorList>
            <person name="Anantharaman K."/>
            <person name="Brown C.T."/>
            <person name="Hug L.A."/>
            <person name="Sharon I."/>
            <person name="Castelle C.J."/>
            <person name="Probst A.J."/>
            <person name="Thomas B.C."/>
            <person name="Singh A."/>
            <person name="Wilkins M.J."/>
            <person name="Karaoz U."/>
            <person name="Brodie E.L."/>
            <person name="Williams K.H."/>
            <person name="Hubbard S.S."/>
            <person name="Banfield J.F."/>
        </authorList>
    </citation>
    <scope>NUCLEOTIDE SEQUENCE [LARGE SCALE GENOMIC DNA]</scope>
</reference>
<dbReference type="PANTHER" id="PTHR11851">
    <property type="entry name" value="METALLOPROTEASE"/>
    <property type="match status" value="1"/>
</dbReference>
<gene>
    <name evidence="4" type="ORF">A3A77_03745</name>
</gene>
<dbReference type="InterPro" id="IPR050361">
    <property type="entry name" value="MPP/UQCRC_Complex"/>
</dbReference>
<name>A0A1G1VF50_9BACT</name>
<dbReference type="Pfam" id="PF00675">
    <property type="entry name" value="Peptidase_M16"/>
    <property type="match status" value="1"/>
</dbReference>
<comment type="similarity">
    <text evidence="1">Belongs to the peptidase M16 family.</text>
</comment>
<dbReference type="GO" id="GO:0046872">
    <property type="term" value="F:metal ion binding"/>
    <property type="evidence" value="ECO:0007669"/>
    <property type="project" value="InterPro"/>
</dbReference>
<evidence type="ECO:0008006" key="6">
    <source>
        <dbReference type="Google" id="ProtNLM"/>
    </source>
</evidence>
<evidence type="ECO:0000313" key="4">
    <source>
        <dbReference type="EMBL" id="OGY14060.1"/>
    </source>
</evidence>
<dbReference type="PANTHER" id="PTHR11851:SF49">
    <property type="entry name" value="MITOCHONDRIAL-PROCESSING PEPTIDASE SUBUNIT ALPHA"/>
    <property type="match status" value="1"/>
</dbReference>
<dbReference type="Pfam" id="PF05193">
    <property type="entry name" value="Peptidase_M16_C"/>
    <property type="match status" value="1"/>
</dbReference>
<dbReference type="InterPro" id="IPR007863">
    <property type="entry name" value="Peptidase_M16_C"/>
</dbReference>
<comment type="caution">
    <text evidence="4">The sequence shown here is derived from an EMBL/GenBank/DDBJ whole genome shotgun (WGS) entry which is preliminary data.</text>
</comment>
<evidence type="ECO:0000313" key="5">
    <source>
        <dbReference type="Proteomes" id="UP000178659"/>
    </source>
</evidence>
<dbReference type="InterPro" id="IPR011765">
    <property type="entry name" value="Pept_M16_N"/>
</dbReference>
<dbReference type="Proteomes" id="UP000178659">
    <property type="component" value="Unassembled WGS sequence"/>
</dbReference>
<evidence type="ECO:0000259" key="3">
    <source>
        <dbReference type="Pfam" id="PF05193"/>
    </source>
</evidence>